<protein>
    <submittedName>
        <fullName evidence="2">VanZ like family protein</fullName>
    </submittedName>
</protein>
<dbReference type="Proteomes" id="UP000236743">
    <property type="component" value="Unassembled WGS sequence"/>
</dbReference>
<feature type="transmembrane region" description="Helical" evidence="1">
    <location>
        <begin position="66"/>
        <end position="85"/>
    </location>
</feature>
<dbReference type="EMBL" id="FNUY01000007">
    <property type="protein sequence ID" value="SEG60575.1"/>
    <property type="molecule type" value="Genomic_DNA"/>
</dbReference>
<reference evidence="2 3" key="1">
    <citation type="submission" date="2016-10" db="EMBL/GenBank/DDBJ databases">
        <authorList>
            <person name="de Groot N.N."/>
        </authorList>
    </citation>
    <scope>NUCLEOTIDE SEQUENCE [LARGE SCALE GENOMIC DNA]</scope>
    <source>
        <strain evidence="2 3">DSM 26656</strain>
    </source>
</reference>
<sequence length="124" mass="13307">MSSIAARMRSLSTLIGWSTLLFIAFATLAPIGDRPHIGAMSADMERFAAFLLLAGALAFAYPRRPWVVLIAVVALVIGLEVGQTFEPSRHGQPHDAVVKLLGALVGMTLAIIADKLVNRLRRAS</sequence>
<proteinExistence type="predicted"/>
<organism evidence="2 3">
    <name type="scientific">Bosea lathyri</name>
    <dbReference type="NCBI Taxonomy" id="1036778"/>
    <lineage>
        <taxon>Bacteria</taxon>
        <taxon>Pseudomonadati</taxon>
        <taxon>Pseudomonadota</taxon>
        <taxon>Alphaproteobacteria</taxon>
        <taxon>Hyphomicrobiales</taxon>
        <taxon>Boseaceae</taxon>
        <taxon>Bosea</taxon>
    </lineage>
</organism>
<keyword evidence="1" id="KW-0472">Membrane</keyword>
<dbReference type="InterPro" id="IPR017015">
    <property type="entry name" value="UCP033367_VanZ"/>
</dbReference>
<dbReference type="PIRSF" id="PIRSF033367">
    <property type="entry name" value="UCP033367_VanZ"/>
    <property type="match status" value="1"/>
</dbReference>
<dbReference type="RefSeq" id="WP_244595647.1">
    <property type="nucleotide sequence ID" value="NZ_FNUY01000007.1"/>
</dbReference>
<evidence type="ECO:0000256" key="1">
    <source>
        <dbReference type="SAM" id="Phobius"/>
    </source>
</evidence>
<keyword evidence="1" id="KW-0812">Transmembrane</keyword>
<feature type="transmembrane region" description="Helical" evidence="1">
    <location>
        <begin position="44"/>
        <end position="61"/>
    </location>
</feature>
<evidence type="ECO:0000313" key="2">
    <source>
        <dbReference type="EMBL" id="SEG60575.1"/>
    </source>
</evidence>
<accession>A0A1H6BJJ5</accession>
<keyword evidence="3" id="KW-1185">Reference proteome</keyword>
<name>A0A1H6BJJ5_9HYPH</name>
<gene>
    <name evidence="2" type="ORF">SAMN04488115_107264</name>
</gene>
<dbReference type="AlphaFoldDB" id="A0A1H6BJJ5"/>
<feature type="transmembrane region" description="Helical" evidence="1">
    <location>
        <begin position="97"/>
        <end position="117"/>
    </location>
</feature>
<keyword evidence="1" id="KW-1133">Transmembrane helix</keyword>
<evidence type="ECO:0000313" key="3">
    <source>
        <dbReference type="Proteomes" id="UP000236743"/>
    </source>
</evidence>